<accession>A0A4Q9DJ81</accession>
<comment type="similarity">
    <text evidence="8">Belongs to the binding-protein-dependent transport system permease family.</text>
</comment>
<dbReference type="OrthoDB" id="9805999at2"/>
<dbReference type="GO" id="GO:0022857">
    <property type="term" value="F:transmembrane transporter activity"/>
    <property type="evidence" value="ECO:0007669"/>
    <property type="project" value="InterPro"/>
</dbReference>
<name>A0A4Q9DJ81_9BACL</name>
<keyword evidence="4 8" id="KW-0812">Transmembrane</keyword>
<dbReference type="NCBIfam" id="TIGR01726">
    <property type="entry name" value="HEQRo_perm_3TM"/>
    <property type="match status" value="1"/>
</dbReference>
<dbReference type="InterPro" id="IPR000515">
    <property type="entry name" value="MetI-like"/>
</dbReference>
<protein>
    <submittedName>
        <fullName evidence="10">Amino acid ABC transporter permease</fullName>
    </submittedName>
</protein>
<feature type="transmembrane region" description="Helical" evidence="8">
    <location>
        <begin position="54"/>
        <end position="77"/>
    </location>
</feature>
<dbReference type="InterPro" id="IPR010065">
    <property type="entry name" value="AA_ABC_transptr_permease_3TM"/>
</dbReference>
<dbReference type="Pfam" id="PF00528">
    <property type="entry name" value="BPD_transp_1"/>
    <property type="match status" value="1"/>
</dbReference>
<dbReference type="InterPro" id="IPR035906">
    <property type="entry name" value="MetI-like_sf"/>
</dbReference>
<dbReference type="EMBL" id="SIRE01000029">
    <property type="protein sequence ID" value="TBL70908.1"/>
    <property type="molecule type" value="Genomic_DNA"/>
</dbReference>
<evidence type="ECO:0000259" key="9">
    <source>
        <dbReference type="PROSITE" id="PS50928"/>
    </source>
</evidence>
<dbReference type="Proteomes" id="UP000293142">
    <property type="component" value="Unassembled WGS sequence"/>
</dbReference>
<evidence type="ECO:0000313" key="10">
    <source>
        <dbReference type="EMBL" id="TBL70908.1"/>
    </source>
</evidence>
<feature type="transmembrane region" description="Helical" evidence="8">
    <location>
        <begin position="20"/>
        <end position="42"/>
    </location>
</feature>
<evidence type="ECO:0000313" key="11">
    <source>
        <dbReference type="Proteomes" id="UP000293142"/>
    </source>
</evidence>
<feature type="transmembrane region" description="Helical" evidence="8">
    <location>
        <begin position="198"/>
        <end position="221"/>
    </location>
</feature>
<dbReference type="CDD" id="cd06261">
    <property type="entry name" value="TM_PBP2"/>
    <property type="match status" value="1"/>
</dbReference>
<dbReference type="PANTHER" id="PTHR30614:SF0">
    <property type="entry name" value="L-CYSTINE TRANSPORT SYSTEM PERMEASE PROTEIN TCYL"/>
    <property type="match status" value="1"/>
</dbReference>
<keyword evidence="7 8" id="KW-0472">Membrane</keyword>
<evidence type="ECO:0000256" key="4">
    <source>
        <dbReference type="ARBA" id="ARBA00022692"/>
    </source>
</evidence>
<reference evidence="10 11" key="1">
    <citation type="submission" date="2019-02" db="EMBL/GenBank/DDBJ databases">
        <title>Paenibacillus sp. nov., isolated from surface-sterilized tissue of Thalictrum simplex L.</title>
        <authorList>
            <person name="Tuo L."/>
        </authorList>
    </citation>
    <scope>NUCLEOTIDE SEQUENCE [LARGE SCALE GENOMIC DNA]</scope>
    <source>
        <strain evidence="10 11">N2SHLJ1</strain>
    </source>
</reference>
<gene>
    <name evidence="10" type="ORF">EYB31_32235</name>
</gene>
<dbReference type="PANTHER" id="PTHR30614">
    <property type="entry name" value="MEMBRANE COMPONENT OF AMINO ACID ABC TRANSPORTER"/>
    <property type="match status" value="1"/>
</dbReference>
<organism evidence="10 11">
    <name type="scientific">Paenibacillus thalictri</name>
    <dbReference type="NCBI Taxonomy" id="2527873"/>
    <lineage>
        <taxon>Bacteria</taxon>
        <taxon>Bacillati</taxon>
        <taxon>Bacillota</taxon>
        <taxon>Bacilli</taxon>
        <taxon>Bacillales</taxon>
        <taxon>Paenibacillaceae</taxon>
        <taxon>Paenibacillus</taxon>
    </lineage>
</organism>
<comment type="caution">
    <text evidence="10">The sequence shown here is derived from an EMBL/GenBank/DDBJ whole genome shotgun (WGS) entry which is preliminary data.</text>
</comment>
<evidence type="ECO:0000256" key="3">
    <source>
        <dbReference type="ARBA" id="ARBA00022475"/>
    </source>
</evidence>
<keyword evidence="2 8" id="KW-0813">Transport</keyword>
<evidence type="ECO:0000256" key="1">
    <source>
        <dbReference type="ARBA" id="ARBA00004651"/>
    </source>
</evidence>
<evidence type="ECO:0000256" key="8">
    <source>
        <dbReference type="RuleBase" id="RU363032"/>
    </source>
</evidence>
<dbReference type="Gene3D" id="1.10.3720.10">
    <property type="entry name" value="MetI-like"/>
    <property type="match status" value="1"/>
</dbReference>
<dbReference type="SUPFAM" id="SSF161098">
    <property type="entry name" value="MetI-like"/>
    <property type="match status" value="1"/>
</dbReference>
<dbReference type="GO" id="GO:0006865">
    <property type="term" value="P:amino acid transport"/>
    <property type="evidence" value="ECO:0007669"/>
    <property type="project" value="UniProtKB-KW"/>
</dbReference>
<evidence type="ECO:0000256" key="6">
    <source>
        <dbReference type="ARBA" id="ARBA00022989"/>
    </source>
</evidence>
<keyword evidence="11" id="KW-1185">Reference proteome</keyword>
<evidence type="ECO:0000256" key="2">
    <source>
        <dbReference type="ARBA" id="ARBA00022448"/>
    </source>
</evidence>
<dbReference type="InterPro" id="IPR043429">
    <property type="entry name" value="ArtM/GltK/GlnP/TcyL/YhdX-like"/>
</dbReference>
<keyword evidence="5" id="KW-0029">Amino-acid transport</keyword>
<evidence type="ECO:0000256" key="5">
    <source>
        <dbReference type="ARBA" id="ARBA00022970"/>
    </source>
</evidence>
<feature type="domain" description="ABC transmembrane type-1" evidence="9">
    <location>
        <begin position="18"/>
        <end position="216"/>
    </location>
</feature>
<feature type="transmembrane region" description="Helical" evidence="8">
    <location>
        <begin position="168"/>
        <end position="186"/>
    </location>
</feature>
<evidence type="ECO:0000256" key="7">
    <source>
        <dbReference type="ARBA" id="ARBA00023136"/>
    </source>
</evidence>
<keyword evidence="3" id="KW-1003">Cell membrane</keyword>
<feature type="transmembrane region" description="Helical" evidence="8">
    <location>
        <begin position="89"/>
        <end position="110"/>
    </location>
</feature>
<dbReference type="GO" id="GO:0043190">
    <property type="term" value="C:ATP-binding cassette (ABC) transporter complex"/>
    <property type="evidence" value="ECO:0007669"/>
    <property type="project" value="InterPro"/>
</dbReference>
<dbReference type="PROSITE" id="PS50928">
    <property type="entry name" value="ABC_TM1"/>
    <property type="match status" value="1"/>
</dbReference>
<dbReference type="RefSeq" id="WP_131017625.1">
    <property type="nucleotide sequence ID" value="NZ_SIRE01000029.1"/>
</dbReference>
<proteinExistence type="inferred from homology"/>
<dbReference type="AlphaFoldDB" id="A0A4Q9DJ81"/>
<sequence>MIDFAKVVQLFIDLLPQLPVTLLLTILSLLGGLVLGLVLALVRIYRVPVLSQLVVVYVSFMRSTPMLVQLFLIFYGLPKIIQVITGYDIQYWSSLTFSVLAFSLHCAAAMSEVYRSAYLAVPKAQLEAGYAVGMTYFQTLRRILLPQMMRVALPNIGNHSITLFKESTIAFTIGLVDVMGQAQILIERSYGIFLLETYLAVSVIYWFCSMLMGRFVAYMNARYAKRYKIMAGKA</sequence>
<comment type="subcellular location">
    <subcellularLocation>
        <location evidence="1 8">Cell membrane</location>
        <topology evidence="1 8">Multi-pass membrane protein</topology>
    </subcellularLocation>
</comment>
<keyword evidence="6 8" id="KW-1133">Transmembrane helix</keyword>